<gene>
    <name evidence="2" type="ORF">BW727_100723</name>
</gene>
<name>A0A1S6INL2_9LACT</name>
<feature type="transmembrane region" description="Helical" evidence="1">
    <location>
        <begin position="29"/>
        <end position="53"/>
    </location>
</feature>
<feature type="transmembrane region" description="Helical" evidence="1">
    <location>
        <begin position="5"/>
        <end position="23"/>
    </location>
</feature>
<dbReference type="Proteomes" id="UP000188993">
    <property type="component" value="Chromosome"/>
</dbReference>
<keyword evidence="1" id="KW-0472">Membrane</keyword>
<dbReference type="STRING" id="708126.BW727_100723"/>
<sequence>MIAPIVITLLVTVYFIFYMWMGWSIREEISIILSIFLFILPIGLIGTMIYLLIERIKEIKENEDDDLSQY</sequence>
<keyword evidence="3" id="KW-1185">Reference proteome</keyword>
<dbReference type="EMBL" id="CP019728">
    <property type="protein sequence ID" value="AQS53116.1"/>
    <property type="molecule type" value="Genomic_DNA"/>
</dbReference>
<accession>A0A1S6INL2</accession>
<dbReference type="KEGG" id="jda:BW727_100723"/>
<evidence type="ECO:0000313" key="3">
    <source>
        <dbReference type="Proteomes" id="UP000188993"/>
    </source>
</evidence>
<organism evidence="2 3">
    <name type="scientific">Jeotgalibaca dankookensis</name>
    <dbReference type="NCBI Taxonomy" id="708126"/>
    <lineage>
        <taxon>Bacteria</taxon>
        <taxon>Bacillati</taxon>
        <taxon>Bacillota</taxon>
        <taxon>Bacilli</taxon>
        <taxon>Lactobacillales</taxon>
        <taxon>Carnobacteriaceae</taxon>
        <taxon>Jeotgalibaca</taxon>
    </lineage>
</organism>
<dbReference type="AlphaFoldDB" id="A0A1S6INL2"/>
<proteinExistence type="predicted"/>
<protein>
    <submittedName>
        <fullName evidence="2">Uncharacterized protein</fullName>
    </submittedName>
</protein>
<keyword evidence="1" id="KW-1133">Transmembrane helix</keyword>
<reference evidence="2 3" key="1">
    <citation type="journal article" date="2014" name="Int. J. Syst. Evol. Microbiol.">
        <title>Jeotgalibaca dankookensis gen. nov., sp. nov., a member of the family Carnobacteriaceae, isolated from seujeot (Korean traditional food).</title>
        <authorList>
            <person name="Lee D.G."/>
            <person name="Trujillo M.E."/>
            <person name="Kang H."/>
            <person name="Ahn T.Y."/>
        </authorList>
    </citation>
    <scope>NUCLEOTIDE SEQUENCE [LARGE SCALE GENOMIC DNA]</scope>
    <source>
        <strain evidence="2 3">EX-07</strain>
    </source>
</reference>
<evidence type="ECO:0000313" key="2">
    <source>
        <dbReference type="EMBL" id="AQS53116.1"/>
    </source>
</evidence>
<keyword evidence="1" id="KW-0812">Transmembrane</keyword>
<evidence type="ECO:0000256" key="1">
    <source>
        <dbReference type="SAM" id="Phobius"/>
    </source>
</evidence>